<accession>A0AAD5MR81</accession>
<dbReference type="GO" id="GO:0015137">
    <property type="term" value="F:citrate transmembrane transporter activity"/>
    <property type="evidence" value="ECO:0007669"/>
    <property type="project" value="TreeGrafter"/>
</dbReference>
<evidence type="ECO:0000256" key="1">
    <source>
        <dbReference type="ARBA" id="ARBA00004141"/>
    </source>
</evidence>
<keyword evidence="5 6" id="KW-0472">Membrane</keyword>
<feature type="transmembrane region" description="Helical" evidence="6">
    <location>
        <begin position="33"/>
        <end position="53"/>
    </location>
</feature>
<evidence type="ECO:0000256" key="4">
    <source>
        <dbReference type="ARBA" id="ARBA00022989"/>
    </source>
</evidence>
<reference evidence="7" key="1">
    <citation type="submission" date="2021-06" db="EMBL/GenBank/DDBJ databases">
        <title>Parelaphostrongylus tenuis whole genome reference sequence.</title>
        <authorList>
            <person name="Garwood T.J."/>
            <person name="Larsen P.A."/>
            <person name="Fountain-Jones N.M."/>
            <person name="Garbe J.R."/>
            <person name="Macchietto M.G."/>
            <person name="Kania S.A."/>
            <person name="Gerhold R.W."/>
            <person name="Richards J.E."/>
            <person name="Wolf T.M."/>
        </authorList>
    </citation>
    <scope>NUCLEOTIDE SEQUENCE</scope>
    <source>
        <strain evidence="7">MNPRO001-30</strain>
        <tissue evidence="7">Meninges</tissue>
    </source>
</reference>
<gene>
    <name evidence="7" type="primary">NAC3_1</name>
    <name evidence="7" type="ORF">KIN20_022921</name>
</gene>
<name>A0AAD5MR81_PARTN</name>
<dbReference type="InterPro" id="IPR001898">
    <property type="entry name" value="SLC13A/DASS"/>
</dbReference>
<evidence type="ECO:0000256" key="5">
    <source>
        <dbReference type="ARBA" id="ARBA00023136"/>
    </source>
</evidence>
<dbReference type="GO" id="GO:0015141">
    <property type="term" value="F:succinate transmembrane transporter activity"/>
    <property type="evidence" value="ECO:0007669"/>
    <property type="project" value="TreeGrafter"/>
</dbReference>
<evidence type="ECO:0000256" key="6">
    <source>
        <dbReference type="SAM" id="Phobius"/>
    </source>
</evidence>
<dbReference type="PANTHER" id="PTHR10283">
    <property type="entry name" value="SOLUTE CARRIER FAMILY 13 MEMBER"/>
    <property type="match status" value="1"/>
</dbReference>
<feature type="transmembrane region" description="Helical" evidence="6">
    <location>
        <begin position="201"/>
        <end position="221"/>
    </location>
</feature>
<evidence type="ECO:0000256" key="2">
    <source>
        <dbReference type="ARBA" id="ARBA00006772"/>
    </source>
</evidence>
<evidence type="ECO:0000313" key="8">
    <source>
        <dbReference type="Proteomes" id="UP001196413"/>
    </source>
</evidence>
<keyword evidence="8" id="KW-1185">Reference proteome</keyword>
<keyword evidence="3 6" id="KW-0812">Transmembrane</keyword>
<dbReference type="EMBL" id="JAHQIW010004625">
    <property type="protein sequence ID" value="KAJ1363137.1"/>
    <property type="molecule type" value="Genomic_DNA"/>
</dbReference>
<organism evidence="7 8">
    <name type="scientific">Parelaphostrongylus tenuis</name>
    <name type="common">Meningeal worm</name>
    <dbReference type="NCBI Taxonomy" id="148309"/>
    <lineage>
        <taxon>Eukaryota</taxon>
        <taxon>Metazoa</taxon>
        <taxon>Ecdysozoa</taxon>
        <taxon>Nematoda</taxon>
        <taxon>Chromadorea</taxon>
        <taxon>Rhabditida</taxon>
        <taxon>Rhabditina</taxon>
        <taxon>Rhabditomorpha</taxon>
        <taxon>Strongyloidea</taxon>
        <taxon>Metastrongylidae</taxon>
        <taxon>Parelaphostrongylus</taxon>
    </lineage>
</organism>
<dbReference type="Pfam" id="PF00939">
    <property type="entry name" value="Na_sulph_symp"/>
    <property type="match status" value="1"/>
</dbReference>
<evidence type="ECO:0000256" key="3">
    <source>
        <dbReference type="ARBA" id="ARBA00022692"/>
    </source>
</evidence>
<comment type="subcellular location">
    <subcellularLocation>
        <location evidence="1">Membrane</location>
        <topology evidence="1">Multi-pass membrane protein</topology>
    </subcellularLocation>
</comment>
<feature type="transmembrane region" description="Helical" evidence="6">
    <location>
        <begin position="119"/>
        <end position="137"/>
    </location>
</feature>
<dbReference type="PANTHER" id="PTHR10283:SF85">
    <property type="entry name" value="SODIUM-DEPENDENT HIGH-AFFINITY DICARBOXYLATE TRANSPORTER 3"/>
    <property type="match status" value="1"/>
</dbReference>
<comment type="similarity">
    <text evidence="2">Belongs to the SLC13A/DASS transporter (TC 2.A.47) family. NADC subfamily.</text>
</comment>
<sequence>MVYPNCLLPPKHTGNKEHIAELMRKRYEDLPKISYAQKSVACCFTALLSLWIFRNPGFIKGFGALLPKGSYNDTTSAMIIAVLLFALPSKKPDLFTHKTEENRKEQSHLMDWPTMQKRFPWNVVLLLGGGFALAAGVKKSGLSVMVGSTLSAIHDLPLWIIQVLTMAVVIAITNICSNAVTATIFVPIVATMATKMERHPFTLVIPTTLACSFSFILPVATPSNAIAFGTGMVKVFDMACSGIIISLVCLVVTLVFMNTAALISLPLSEFPAWAQLSNSSGTV</sequence>
<dbReference type="AlphaFoldDB" id="A0AAD5MR81"/>
<feature type="transmembrane region" description="Helical" evidence="6">
    <location>
        <begin position="157"/>
        <end position="189"/>
    </location>
</feature>
<dbReference type="GO" id="GO:0005886">
    <property type="term" value="C:plasma membrane"/>
    <property type="evidence" value="ECO:0007669"/>
    <property type="project" value="TreeGrafter"/>
</dbReference>
<comment type="caution">
    <text evidence="7">The sequence shown here is derived from an EMBL/GenBank/DDBJ whole genome shotgun (WGS) entry which is preliminary data.</text>
</comment>
<dbReference type="Proteomes" id="UP001196413">
    <property type="component" value="Unassembled WGS sequence"/>
</dbReference>
<protein>
    <submittedName>
        <fullName evidence="7">Sodium-dependent high-affinity dicarboxylate transporter 3</fullName>
    </submittedName>
</protein>
<evidence type="ECO:0000313" key="7">
    <source>
        <dbReference type="EMBL" id="KAJ1363137.1"/>
    </source>
</evidence>
<keyword evidence="4 6" id="KW-1133">Transmembrane helix</keyword>
<proteinExistence type="inferred from homology"/>
<feature type="transmembrane region" description="Helical" evidence="6">
    <location>
        <begin position="241"/>
        <end position="265"/>
    </location>
</feature>